<dbReference type="Proteomes" id="UP000887564">
    <property type="component" value="Unplaced"/>
</dbReference>
<dbReference type="SUPFAM" id="SSF48726">
    <property type="entry name" value="Immunoglobulin"/>
    <property type="match status" value="1"/>
</dbReference>
<reference evidence="3" key="1">
    <citation type="submission" date="2022-11" db="UniProtKB">
        <authorList>
            <consortium name="WormBaseParasite"/>
        </authorList>
    </citation>
    <scope>IDENTIFICATION</scope>
</reference>
<dbReference type="InterPro" id="IPR013098">
    <property type="entry name" value="Ig_I-set"/>
</dbReference>
<proteinExistence type="predicted"/>
<accession>A0A914RKC9</accession>
<dbReference type="SMART" id="SM00409">
    <property type="entry name" value="IG"/>
    <property type="match status" value="1"/>
</dbReference>
<evidence type="ECO:0000313" key="3">
    <source>
        <dbReference type="WBParaSite" id="PEQ_0000696901-mRNA-1"/>
    </source>
</evidence>
<dbReference type="PROSITE" id="PS50835">
    <property type="entry name" value="IG_LIKE"/>
    <property type="match status" value="1"/>
</dbReference>
<dbReference type="InterPro" id="IPR013783">
    <property type="entry name" value="Ig-like_fold"/>
</dbReference>
<name>A0A914RKC9_PAREQ</name>
<dbReference type="InterPro" id="IPR036179">
    <property type="entry name" value="Ig-like_dom_sf"/>
</dbReference>
<evidence type="ECO:0000259" key="1">
    <source>
        <dbReference type="PROSITE" id="PS50835"/>
    </source>
</evidence>
<dbReference type="Gene3D" id="2.60.40.10">
    <property type="entry name" value="Immunoglobulins"/>
    <property type="match status" value="1"/>
</dbReference>
<dbReference type="InterPro" id="IPR003599">
    <property type="entry name" value="Ig_sub"/>
</dbReference>
<protein>
    <submittedName>
        <fullName evidence="3">Ig-like domain-containing protein</fullName>
    </submittedName>
</protein>
<dbReference type="Pfam" id="PF07679">
    <property type="entry name" value="I-set"/>
    <property type="match status" value="1"/>
</dbReference>
<dbReference type="InterPro" id="IPR007110">
    <property type="entry name" value="Ig-like_dom"/>
</dbReference>
<organism evidence="2 3">
    <name type="scientific">Parascaris equorum</name>
    <name type="common">Equine roundworm</name>
    <dbReference type="NCBI Taxonomy" id="6256"/>
    <lineage>
        <taxon>Eukaryota</taxon>
        <taxon>Metazoa</taxon>
        <taxon>Ecdysozoa</taxon>
        <taxon>Nematoda</taxon>
        <taxon>Chromadorea</taxon>
        <taxon>Rhabditida</taxon>
        <taxon>Spirurina</taxon>
        <taxon>Ascaridomorpha</taxon>
        <taxon>Ascaridoidea</taxon>
        <taxon>Ascarididae</taxon>
        <taxon>Parascaris</taxon>
    </lineage>
</organism>
<sequence length="86" mass="9486">MVAEETLVPVGASASIHCETITQQFSLKWQKDRRPLSVDERYESSDSADGYKHTLTIHGVRQGDEGEYGVIIADSYTAVTRITVIG</sequence>
<dbReference type="WBParaSite" id="PEQ_0000696901-mRNA-1">
    <property type="protein sequence ID" value="PEQ_0000696901-mRNA-1"/>
    <property type="gene ID" value="PEQ_0000696901"/>
</dbReference>
<feature type="domain" description="Ig-like" evidence="1">
    <location>
        <begin position="1"/>
        <end position="80"/>
    </location>
</feature>
<dbReference type="AlphaFoldDB" id="A0A914RKC9"/>
<evidence type="ECO:0000313" key="2">
    <source>
        <dbReference type="Proteomes" id="UP000887564"/>
    </source>
</evidence>
<keyword evidence="2" id="KW-1185">Reference proteome</keyword>